<sequence>MQESPDFSRAVTVIDIIASRSLSGSVTPSCAGSGAENSRRYRTSSIRTPHRRPENHSPIASREISDDSVVRVVGSPELAVEVVVDPDVDRLVEVHPATLASAAALRTARLFMSVTPR</sequence>
<gene>
    <name evidence="2" type="ORF">GCM10009039_34640</name>
</gene>
<organism evidence="2 3">
    <name type="scientific">Halocalculus aciditolerans</name>
    <dbReference type="NCBI Taxonomy" id="1383812"/>
    <lineage>
        <taxon>Archaea</taxon>
        <taxon>Methanobacteriati</taxon>
        <taxon>Methanobacteriota</taxon>
        <taxon>Stenosarchaea group</taxon>
        <taxon>Halobacteria</taxon>
        <taxon>Halobacteriales</taxon>
        <taxon>Halobacteriaceae</taxon>
        <taxon>Halocalculus</taxon>
    </lineage>
</organism>
<feature type="region of interest" description="Disordered" evidence="1">
    <location>
        <begin position="23"/>
        <end position="63"/>
    </location>
</feature>
<name>A0A830FH12_9EURY</name>
<comment type="caution">
    <text evidence="2">The sequence shown here is derived from an EMBL/GenBank/DDBJ whole genome shotgun (WGS) entry which is preliminary data.</text>
</comment>
<reference evidence="2" key="2">
    <citation type="submission" date="2020-09" db="EMBL/GenBank/DDBJ databases">
        <authorList>
            <person name="Sun Q."/>
            <person name="Ohkuma M."/>
        </authorList>
    </citation>
    <scope>NUCLEOTIDE SEQUENCE</scope>
    <source>
        <strain evidence="2">JCM 19596</strain>
    </source>
</reference>
<reference evidence="2" key="1">
    <citation type="journal article" date="2014" name="Int. J. Syst. Evol. Microbiol.">
        <title>Complete genome sequence of Corynebacterium casei LMG S-19264T (=DSM 44701T), isolated from a smear-ripened cheese.</title>
        <authorList>
            <consortium name="US DOE Joint Genome Institute (JGI-PGF)"/>
            <person name="Walter F."/>
            <person name="Albersmeier A."/>
            <person name="Kalinowski J."/>
            <person name="Ruckert C."/>
        </authorList>
    </citation>
    <scope>NUCLEOTIDE SEQUENCE</scope>
    <source>
        <strain evidence="2">JCM 19596</strain>
    </source>
</reference>
<proteinExistence type="predicted"/>
<dbReference type="Proteomes" id="UP000607197">
    <property type="component" value="Unassembled WGS sequence"/>
</dbReference>
<protein>
    <submittedName>
        <fullName evidence="2">Uncharacterized protein</fullName>
    </submittedName>
</protein>
<dbReference type="EMBL" id="BMPG01000010">
    <property type="protein sequence ID" value="GGL73626.1"/>
    <property type="molecule type" value="Genomic_DNA"/>
</dbReference>
<keyword evidence="3" id="KW-1185">Reference proteome</keyword>
<evidence type="ECO:0000313" key="2">
    <source>
        <dbReference type="EMBL" id="GGL73626.1"/>
    </source>
</evidence>
<dbReference type="RefSeq" id="WP_188981074.1">
    <property type="nucleotide sequence ID" value="NZ_BMPG01000010.1"/>
</dbReference>
<dbReference type="AlphaFoldDB" id="A0A830FH12"/>
<evidence type="ECO:0000256" key="1">
    <source>
        <dbReference type="SAM" id="MobiDB-lite"/>
    </source>
</evidence>
<evidence type="ECO:0000313" key="3">
    <source>
        <dbReference type="Proteomes" id="UP000607197"/>
    </source>
</evidence>
<accession>A0A830FH12</accession>